<dbReference type="RefSeq" id="WP_343806425.1">
    <property type="nucleotide sequence ID" value="NZ_BAAADE010000006.1"/>
</dbReference>
<dbReference type="SUPFAM" id="SSF103515">
    <property type="entry name" value="Autotransporter"/>
    <property type="match status" value="1"/>
</dbReference>
<dbReference type="InterPro" id="IPR043990">
    <property type="entry name" value="AC_1"/>
</dbReference>
<name>A0ABN1GEA4_9HYPH</name>
<dbReference type="Proteomes" id="UP001424441">
    <property type="component" value="Unassembled WGS sequence"/>
</dbReference>
<dbReference type="EMBL" id="BAAADE010000006">
    <property type="protein sequence ID" value="GAA0609684.1"/>
    <property type="molecule type" value="Genomic_DNA"/>
</dbReference>
<accession>A0ABN1GEA4</accession>
<comment type="caution">
    <text evidence="3">The sequence shown here is derived from an EMBL/GenBank/DDBJ whole genome shotgun (WGS) entry which is preliminary data.</text>
</comment>
<protein>
    <recommendedName>
        <fullName evidence="2">Autotransporter domain-containing protein</fullName>
    </recommendedName>
</protein>
<dbReference type="InterPro" id="IPR051551">
    <property type="entry name" value="Autotransporter_adhesion"/>
</dbReference>
<dbReference type="SUPFAM" id="SSF51126">
    <property type="entry name" value="Pectin lyase-like"/>
    <property type="match status" value="1"/>
</dbReference>
<dbReference type="PANTHER" id="PTHR35037:SF3">
    <property type="entry name" value="C-TERMINAL REGION OF AIDA-LIKE PROTEIN"/>
    <property type="match status" value="1"/>
</dbReference>
<feature type="signal peptide" evidence="1">
    <location>
        <begin position="1"/>
        <end position="29"/>
    </location>
</feature>
<dbReference type="InterPro" id="IPR006315">
    <property type="entry name" value="OM_autotransptr_brl_dom"/>
</dbReference>
<dbReference type="InterPro" id="IPR005546">
    <property type="entry name" value="Autotransporte_beta"/>
</dbReference>
<dbReference type="InterPro" id="IPR036709">
    <property type="entry name" value="Autotransporte_beta_dom_sf"/>
</dbReference>
<dbReference type="Pfam" id="PF03797">
    <property type="entry name" value="Autotransporter"/>
    <property type="match status" value="1"/>
</dbReference>
<dbReference type="Gene3D" id="2.40.128.130">
    <property type="entry name" value="Autotransporter beta-domain"/>
    <property type="match status" value="1"/>
</dbReference>
<dbReference type="PROSITE" id="PS51208">
    <property type="entry name" value="AUTOTRANSPORTER"/>
    <property type="match status" value="1"/>
</dbReference>
<keyword evidence="4" id="KW-1185">Reference proteome</keyword>
<dbReference type="InterPro" id="IPR011050">
    <property type="entry name" value="Pectin_lyase_fold/virulence"/>
</dbReference>
<dbReference type="SMART" id="SM00869">
    <property type="entry name" value="Autotransporter"/>
    <property type="match status" value="1"/>
</dbReference>
<dbReference type="NCBIfam" id="TIGR01414">
    <property type="entry name" value="autotrans_barl"/>
    <property type="match status" value="1"/>
</dbReference>
<dbReference type="Gene3D" id="2.160.20.20">
    <property type="match status" value="1"/>
</dbReference>
<evidence type="ECO:0000313" key="3">
    <source>
        <dbReference type="EMBL" id="GAA0609684.1"/>
    </source>
</evidence>
<proteinExistence type="predicted"/>
<sequence length="1052" mass="112806">MMYYKKYHLLASVAVIALGVGFSHGAVQAASGNYWREADAVDDNFFNPYNWTLGIVPDGYDTYFYNGTAHGNIDDLNDLPSWRLGLPEIIGSGSENVADVTISISNSDLDDQDELRFYLGEEFKLGTHQGTGVLTVDAKGPLRLELKADSFVIGDGEGATGTLNLFGEGKNLENIPEGPHLSIDEGDFLGTVFSAYGDSLTIGNDGGTGTLNIKNAGFYLDEAADSPIVIGTGKGSKGELNLLSNGKLAIGVGDAQPFIVGDNEGTGRFNIIGDGNQLDRSGAPAFVSGSGFTVGNNKGEGELNLLSKGKIHNFIDEHLWGDVQDGDYDRSIVEARLGVNDGKGTATVSGEGAVWYVSGNLGVFDEGELDNEDYDAGNLHVGYSGDGELIIADQGQVRIGTGFIVEEDENDDDSHQLVDHVSDGKLILGTETSGTGVLSIGGGVGQSAKAAGRLMAQTLEFGEGEGTVRFNHTENDYVFDQFDSTFLKFEDDSTGDDKLDLRGGGKLDAAAGRTILNEDHLNFTGLVKTTTGIMQVNGDLSAATGKIDKGGALEGIGSIGNVVNAGILAPGKALNDLHGGDYASIGTFTIKGDYTGKNGFIYIDTVLGGDNSETDLLVIEGDTSGNSLVQVTNINGNGAQTNNGIKIIQVDGESNGDFKLNSDYKHNQEAAVVAGAFAYKLFKGGKTDQNEKNWYLRSELNETKRQYQAGAPVYEVYPQFLLGLSNLPTMQQRVGNLYWNNAGNMVIAQGADAVEAYAPAQEAGSLTQTNGVWGRIEGAHTKMEPNTSTTDANYDFNAYKMQAGLDGMVYENEQGKLIAGGTVHYTHGLASIWSPYDVDLGRGRIKTDGYGFGATLTWASDDGFYVDNQAQLTWYRSELSYAGGKSELKDGKNNGFGYALSSEVGKRFTLDQHWSLTPQAQLQYSNVDFSDFTDVFGADVSRKKGDSLRARLGLSVDYQNSWQNAQGMTDRSSVYGIVNLYNEFLSGTKVRVSTEDFINKSERFWGGIGFGGSYNWDNDKYSIYGEGSVNTSFKNFGDSYNYQGTLGVRVKW</sequence>
<evidence type="ECO:0000313" key="4">
    <source>
        <dbReference type="Proteomes" id="UP001424441"/>
    </source>
</evidence>
<reference evidence="3 4" key="1">
    <citation type="journal article" date="2019" name="Int. J. Syst. Evol. Microbiol.">
        <title>The Global Catalogue of Microorganisms (GCM) 10K type strain sequencing project: providing services to taxonomists for standard genome sequencing and annotation.</title>
        <authorList>
            <consortium name="The Broad Institute Genomics Platform"/>
            <consortium name="The Broad Institute Genome Sequencing Center for Infectious Disease"/>
            <person name="Wu L."/>
            <person name="Ma J."/>
        </authorList>
    </citation>
    <scope>NUCLEOTIDE SEQUENCE [LARGE SCALE GENOMIC DNA]</scope>
    <source>
        <strain evidence="3 4">JCM 15115</strain>
    </source>
</reference>
<organism evidence="3 4">
    <name type="scientific">Paenochrobactrum glaciei</name>
    <dbReference type="NCBI Taxonomy" id="486407"/>
    <lineage>
        <taxon>Bacteria</taxon>
        <taxon>Pseudomonadati</taxon>
        <taxon>Pseudomonadota</taxon>
        <taxon>Alphaproteobacteria</taxon>
        <taxon>Hyphomicrobiales</taxon>
        <taxon>Brucellaceae</taxon>
        <taxon>Paenochrobactrum</taxon>
    </lineage>
</organism>
<dbReference type="CDD" id="cd01344">
    <property type="entry name" value="PL2_Passenger_AT"/>
    <property type="match status" value="1"/>
</dbReference>
<evidence type="ECO:0000259" key="2">
    <source>
        <dbReference type="PROSITE" id="PS51208"/>
    </source>
</evidence>
<dbReference type="PANTHER" id="PTHR35037">
    <property type="entry name" value="C-TERMINAL REGION OF AIDA-LIKE PROTEIN"/>
    <property type="match status" value="1"/>
</dbReference>
<feature type="domain" description="Autotransporter" evidence="2">
    <location>
        <begin position="765"/>
        <end position="1052"/>
    </location>
</feature>
<dbReference type="InterPro" id="IPR012332">
    <property type="entry name" value="Autotransporter_pectin_lyase_C"/>
</dbReference>
<keyword evidence="1" id="KW-0732">Signal</keyword>
<feature type="chain" id="PRO_5047514821" description="Autotransporter domain-containing protein" evidence="1">
    <location>
        <begin position="30"/>
        <end position="1052"/>
    </location>
</feature>
<gene>
    <name evidence="3" type="ORF">GCM10008943_26610</name>
</gene>
<evidence type="ECO:0000256" key="1">
    <source>
        <dbReference type="SAM" id="SignalP"/>
    </source>
</evidence>
<dbReference type="Pfam" id="PF18883">
    <property type="entry name" value="AC_1"/>
    <property type="match status" value="1"/>
</dbReference>